<dbReference type="AlphaFoldDB" id="A0A4Z1F265"/>
<name>A0A4Z1F265_9HELO</name>
<gene>
    <name evidence="1" type="ORF">BPAE_0382g00010</name>
</gene>
<reference evidence="1 2" key="1">
    <citation type="submission" date="2017-12" db="EMBL/GenBank/DDBJ databases">
        <title>Comparative genomics of Botrytis spp.</title>
        <authorList>
            <person name="Valero-Jimenez C.A."/>
            <person name="Tapia P."/>
            <person name="Veloso J."/>
            <person name="Silva-Moreno E."/>
            <person name="Staats M."/>
            <person name="Valdes J.H."/>
            <person name="Van Kan J.A.L."/>
        </authorList>
    </citation>
    <scope>NUCLEOTIDE SEQUENCE [LARGE SCALE GENOMIC DNA]</scope>
    <source>
        <strain evidence="1 2">Bp0003</strain>
    </source>
</reference>
<proteinExistence type="predicted"/>
<accession>A0A4Z1F265</accession>
<comment type="caution">
    <text evidence="1">The sequence shown here is derived from an EMBL/GenBank/DDBJ whole genome shotgun (WGS) entry which is preliminary data.</text>
</comment>
<dbReference type="EMBL" id="PQXI01000380">
    <property type="protein sequence ID" value="TGO18456.1"/>
    <property type="molecule type" value="Genomic_DNA"/>
</dbReference>
<sequence>MASSKNAGSENDGLSKVRLSSILTAQRLPQAEQKIRNDAIQSLDLPKASEEGPKENQPIQAKYFSVRPVQELVKKKIKIRKYQIVFDKLQPPLRNREDIRDLIEGIFKQHKPQSTSWTSDYHSCIISTELLYRECSDEAGSAIFIEHEQTIQLNDRRQTIKTTSTMYFEGFFDIDCLGNYLRATRNLTQQLTGMSFSGQNRTYVPFEDFSILNLVSWETINSSSFKGGQVGKRFYPHCNP</sequence>
<keyword evidence="2" id="KW-1185">Reference proteome</keyword>
<organism evidence="1 2">
    <name type="scientific">Botrytis paeoniae</name>
    <dbReference type="NCBI Taxonomy" id="278948"/>
    <lineage>
        <taxon>Eukaryota</taxon>
        <taxon>Fungi</taxon>
        <taxon>Dikarya</taxon>
        <taxon>Ascomycota</taxon>
        <taxon>Pezizomycotina</taxon>
        <taxon>Leotiomycetes</taxon>
        <taxon>Helotiales</taxon>
        <taxon>Sclerotiniaceae</taxon>
        <taxon>Botrytis</taxon>
    </lineage>
</organism>
<protein>
    <submittedName>
        <fullName evidence="1">Uncharacterized protein</fullName>
    </submittedName>
</protein>
<evidence type="ECO:0000313" key="1">
    <source>
        <dbReference type="EMBL" id="TGO18456.1"/>
    </source>
</evidence>
<dbReference type="Proteomes" id="UP000297910">
    <property type="component" value="Unassembled WGS sequence"/>
</dbReference>
<evidence type="ECO:0000313" key="2">
    <source>
        <dbReference type="Proteomes" id="UP000297910"/>
    </source>
</evidence>